<keyword evidence="8" id="KW-1185">Reference proteome</keyword>
<name>A0ABS9Z1R9_9HYPH</name>
<feature type="transmembrane region" description="Helical" evidence="6">
    <location>
        <begin position="34"/>
        <end position="55"/>
    </location>
</feature>
<evidence type="ECO:0000256" key="6">
    <source>
        <dbReference type="SAM" id="Phobius"/>
    </source>
</evidence>
<evidence type="ECO:0000256" key="4">
    <source>
        <dbReference type="ARBA" id="ARBA00022989"/>
    </source>
</evidence>
<accession>A0ABS9Z1R9</accession>
<keyword evidence="5 6" id="KW-0472">Membrane</keyword>
<keyword evidence="3 6" id="KW-0812">Transmembrane</keyword>
<organism evidence="7 8">
    <name type="scientific">Candidatus Rhodoblastus alkanivorans</name>
    <dbReference type="NCBI Taxonomy" id="2954117"/>
    <lineage>
        <taxon>Bacteria</taxon>
        <taxon>Pseudomonadati</taxon>
        <taxon>Pseudomonadota</taxon>
        <taxon>Alphaproteobacteria</taxon>
        <taxon>Hyphomicrobiales</taxon>
        <taxon>Rhodoblastaceae</taxon>
        <taxon>Rhodoblastus</taxon>
    </lineage>
</organism>
<keyword evidence="4 6" id="KW-1133">Transmembrane helix</keyword>
<dbReference type="Pfam" id="PF06146">
    <property type="entry name" value="PsiE"/>
    <property type="match status" value="1"/>
</dbReference>
<protein>
    <submittedName>
        <fullName evidence="7">Phosphate-starvation-inducible PsiE family protein</fullName>
    </submittedName>
</protein>
<comment type="caution">
    <text evidence="7">The sequence shown here is derived from an EMBL/GenBank/DDBJ whole genome shotgun (WGS) entry which is preliminary data.</text>
</comment>
<feature type="transmembrane region" description="Helical" evidence="6">
    <location>
        <begin position="100"/>
        <end position="120"/>
    </location>
</feature>
<dbReference type="Proteomes" id="UP001139104">
    <property type="component" value="Unassembled WGS sequence"/>
</dbReference>
<evidence type="ECO:0000256" key="5">
    <source>
        <dbReference type="ARBA" id="ARBA00023136"/>
    </source>
</evidence>
<dbReference type="InterPro" id="IPR020948">
    <property type="entry name" value="P_starv_induced_PsiE-like"/>
</dbReference>
<dbReference type="RefSeq" id="WP_243065668.1">
    <property type="nucleotide sequence ID" value="NZ_JAIVFK010000007.1"/>
</dbReference>
<evidence type="ECO:0000256" key="3">
    <source>
        <dbReference type="ARBA" id="ARBA00022692"/>
    </source>
</evidence>
<gene>
    <name evidence="7" type="ORF">K2U94_02300</name>
</gene>
<feature type="transmembrane region" description="Helical" evidence="6">
    <location>
        <begin position="132"/>
        <end position="153"/>
    </location>
</feature>
<evidence type="ECO:0000256" key="2">
    <source>
        <dbReference type="ARBA" id="ARBA00022475"/>
    </source>
</evidence>
<sequence>MDEPIDMVEETNLPAALRPLHTLALRAMGLINGFAHLILGLALAASVLLFTWLFIDDVLTALRHDNLAQGFLHGLGTLMLLWTVSALITAEIRYMRGYPLTVDTFVEVTIVVILRKLITMPVQSTLPSPQEFLLWVGSAVLLGVMYLIVRFALTIRVGEPSAPHETGADVDRHGQHGVVVEKGKNAMERR</sequence>
<dbReference type="EMBL" id="JAIVFP010000001">
    <property type="protein sequence ID" value="MCI4681614.1"/>
    <property type="molecule type" value="Genomic_DNA"/>
</dbReference>
<reference evidence="7" key="1">
    <citation type="journal article" date="2022" name="ISME J.">
        <title>Identification of active gaseous-alkane degraders at natural gas seeps.</title>
        <authorList>
            <person name="Farhan Ul Haque M."/>
            <person name="Hernandez M."/>
            <person name="Crombie A.T."/>
            <person name="Murrell J.C."/>
        </authorList>
    </citation>
    <scope>NUCLEOTIDE SEQUENCE</scope>
    <source>
        <strain evidence="7">PC2</strain>
    </source>
</reference>
<keyword evidence="2" id="KW-1003">Cell membrane</keyword>
<comment type="subcellular location">
    <subcellularLocation>
        <location evidence="1">Cell membrane</location>
        <topology evidence="1">Multi-pass membrane protein</topology>
    </subcellularLocation>
</comment>
<evidence type="ECO:0000313" key="7">
    <source>
        <dbReference type="EMBL" id="MCI4681614.1"/>
    </source>
</evidence>
<evidence type="ECO:0000256" key="1">
    <source>
        <dbReference type="ARBA" id="ARBA00004651"/>
    </source>
</evidence>
<feature type="transmembrane region" description="Helical" evidence="6">
    <location>
        <begin position="67"/>
        <end position="88"/>
    </location>
</feature>
<proteinExistence type="predicted"/>
<evidence type="ECO:0000313" key="8">
    <source>
        <dbReference type="Proteomes" id="UP001139104"/>
    </source>
</evidence>